<dbReference type="eggNOG" id="COG0739">
    <property type="taxonomic scope" value="Bacteria"/>
</dbReference>
<sequence length="422" mass="44452">MMHRSHSISIRTHLRSTSLLCLGSWLSLPLGLGVLSLNQRAQAIDLESPTITESAPITPAAPPVDTFIDPPEPAWEPAPVAPPIPEPIALPEAPMPAAPAAPIAPAISPQVMPQVADRPTIAPSNKSNASITYGAVDEPVETVSAPNSNRTVLSGSVSGCKASLNIDPVLAATLCGPAVQTAQRPNIPTRQYTPVASAPTYSTYSYQPPQQPASQETAYSPSYIPKTAPTPWVTGAPATLSPLAKASPSIKRLSSSPNPLKWLVPNRQRMIFPLPMPASITSAFGWRTHPISGKTSFHAGTDLAAPTGTPVLATFPGQVQTAGFMGGYGLAILLHHQDGQLATRYAHLSKVYVQPGQWVSQGTIIGLVGSTGNSTGPHLHFETLKRQNKRMVAFDSGIQLKVSLAELIKAMQTAKVPPKPQG</sequence>
<dbReference type="InterPro" id="IPR050570">
    <property type="entry name" value="Cell_wall_metabolism_enzyme"/>
</dbReference>
<dbReference type="Gene3D" id="2.70.70.10">
    <property type="entry name" value="Glucose Permease (Domain IIA)"/>
    <property type="match status" value="1"/>
</dbReference>
<keyword evidence="4" id="KW-1185">Reference proteome</keyword>
<dbReference type="PANTHER" id="PTHR21666">
    <property type="entry name" value="PEPTIDASE-RELATED"/>
    <property type="match status" value="1"/>
</dbReference>
<evidence type="ECO:0000259" key="2">
    <source>
        <dbReference type="Pfam" id="PF01551"/>
    </source>
</evidence>
<dbReference type="CDD" id="cd12797">
    <property type="entry name" value="M23_peptidase"/>
    <property type="match status" value="1"/>
</dbReference>
<reference evidence="3 4" key="1">
    <citation type="journal article" date="2008" name="Proc. Natl. Acad. Sci. U.S.A.">
        <title>Niche adaptation and genome expansion in the chlorophyll d-producing cyanobacterium Acaryochloris marina.</title>
        <authorList>
            <person name="Swingley W.D."/>
            <person name="Chen M."/>
            <person name="Cheung P.C."/>
            <person name="Conrad A.L."/>
            <person name="Dejesa L.C."/>
            <person name="Hao J."/>
            <person name="Honchak B.M."/>
            <person name="Karbach L.E."/>
            <person name="Kurdoglu A."/>
            <person name="Lahiri S."/>
            <person name="Mastrian S.D."/>
            <person name="Miyashita H."/>
            <person name="Page L."/>
            <person name="Ramakrishna P."/>
            <person name="Satoh S."/>
            <person name="Sattley W.M."/>
            <person name="Shimada Y."/>
            <person name="Taylor H.L."/>
            <person name="Tomo T."/>
            <person name="Tsuchiya T."/>
            <person name="Wang Z.T."/>
            <person name="Raymond J."/>
            <person name="Mimuro M."/>
            <person name="Blankenship R.E."/>
            <person name="Touchman J.W."/>
        </authorList>
    </citation>
    <scope>NUCLEOTIDE SEQUENCE [LARGE SCALE GENOMIC DNA]</scope>
    <source>
        <strain evidence="4">MBIC 11017</strain>
    </source>
</reference>
<accession>B0CD82</accession>
<dbReference type="HOGENOM" id="CLU_034930_1_0_3"/>
<dbReference type="RefSeq" id="WP_012161269.1">
    <property type="nucleotide sequence ID" value="NC_009925.1"/>
</dbReference>
<evidence type="ECO:0000256" key="1">
    <source>
        <dbReference type="ARBA" id="ARBA00022729"/>
    </source>
</evidence>
<keyword evidence="1" id="KW-0732">Signal</keyword>
<name>B0CD82_ACAM1</name>
<dbReference type="KEGG" id="amr:AM1_0624"/>
<dbReference type="InterPro" id="IPR011055">
    <property type="entry name" value="Dup_hybrid_motif"/>
</dbReference>
<feature type="domain" description="M23ase beta-sheet core" evidence="2">
    <location>
        <begin position="297"/>
        <end position="388"/>
    </location>
</feature>
<evidence type="ECO:0000313" key="3">
    <source>
        <dbReference type="EMBL" id="ABW25673.1"/>
    </source>
</evidence>
<dbReference type="OrthoDB" id="507840at2"/>
<dbReference type="Pfam" id="PF01551">
    <property type="entry name" value="Peptidase_M23"/>
    <property type="match status" value="1"/>
</dbReference>
<dbReference type="PANTHER" id="PTHR21666:SF289">
    <property type="entry name" value="L-ALA--D-GLU ENDOPEPTIDASE"/>
    <property type="match status" value="1"/>
</dbReference>
<dbReference type="STRING" id="329726.AM1_0624"/>
<evidence type="ECO:0000313" key="4">
    <source>
        <dbReference type="Proteomes" id="UP000000268"/>
    </source>
</evidence>
<dbReference type="EMBL" id="CP000828">
    <property type="protein sequence ID" value="ABW25673.1"/>
    <property type="molecule type" value="Genomic_DNA"/>
</dbReference>
<dbReference type="SUPFAM" id="SSF51261">
    <property type="entry name" value="Duplicated hybrid motif"/>
    <property type="match status" value="1"/>
</dbReference>
<dbReference type="GO" id="GO:0004222">
    <property type="term" value="F:metalloendopeptidase activity"/>
    <property type="evidence" value="ECO:0007669"/>
    <property type="project" value="TreeGrafter"/>
</dbReference>
<gene>
    <name evidence="3" type="ordered locus">AM1_0624</name>
</gene>
<organism evidence="3 4">
    <name type="scientific">Acaryochloris marina (strain MBIC 11017)</name>
    <dbReference type="NCBI Taxonomy" id="329726"/>
    <lineage>
        <taxon>Bacteria</taxon>
        <taxon>Bacillati</taxon>
        <taxon>Cyanobacteriota</taxon>
        <taxon>Cyanophyceae</taxon>
        <taxon>Acaryochloridales</taxon>
        <taxon>Acaryochloridaceae</taxon>
        <taxon>Acaryochloris</taxon>
    </lineage>
</organism>
<proteinExistence type="predicted"/>
<dbReference type="InterPro" id="IPR016047">
    <property type="entry name" value="M23ase_b-sheet_dom"/>
</dbReference>
<dbReference type="MEROPS" id="M23.009"/>
<dbReference type="Proteomes" id="UP000000268">
    <property type="component" value="Chromosome"/>
</dbReference>
<protein>
    <submittedName>
        <fullName evidence="3">Peptidase M23 domain protein</fullName>
    </submittedName>
</protein>
<dbReference type="AlphaFoldDB" id="B0CD82"/>